<evidence type="ECO:0000256" key="3">
    <source>
        <dbReference type="ARBA" id="ARBA00023136"/>
    </source>
</evidence>
<dbReference type="Gene3D" id="1.50.40.10">
    <property type="entry name" value="Mitochondrial carrier domain"/>
    <property type="match status" value="1"/>
</dbReference>
<dbReference type="SUPFAM" id="SSF103506">
    <property type="entry name" value="Mitochondrial carrier"/>
    <property type="match status" value="1"/>
</dbReference>
<dbReference type="EMBL" id="PSQE01000008">
    <property type="protein sequence ID" value="RHN42629.1"/>
    <property type="molecule type" value="Genomic_DNA"/>
</dbReference>
<dbReference type="InterPro" id="IPR018108">
    <property type="entry name" value="MCP_transmembrane"/>
</dbReference>
<keyword evidence="2 4" id="KW-0812">Transmembrane</keyword>
<protein>
    <submittedName>
        <fullName evidence="5">Putative mitochondrial carrier domain-containing protein</fullName>
    </submittedName>
</protein>
<dbReference type="InterPro" id="IPR023395">
    <property type="entry name" value="MCP_dom_sf"/>
</dbReference>
<sequence>MIQIQNMQPDAEGKYPYTGFLDCAVKTYKAGGILKFYTGFPLYCVRISIGVMMACIAINNLLRR</sequence>
<proteinExistence type="predicted"/>
<organism evidence="5 6">
    <name type="scientific">Medicago truncatula</name>
    <name type="common">Barrel medic</name>
    <name type="synonym">Medicago tribuloides</name>
    <dbReference type="NCBI Taxonomy" id="3880"/>
    <lineage>
        <taxon>Eukaryota</taxon>
        <taxon>Viridiplantae</taxon>
        <taxon>Streptophyta</taxon>
        <taxon>Embryophyta</taxon>
        <taxon>Tracheophyta</taxon>
        <taxon>Spermatophyta</taxon>
        <taxon>Magnoliopsida</taxon>
        <taxon>eudicotyledons</taxon>
        <taxon>Gunneridae</taxon>
        <taxon>Pentapetalae</taxon>
        <taxon>rosids</taxon>
        <taxon>fabids</taxon>
        <taxon>Fabales</taxon>
        <taxon>Fabaceae</taxon>
        <taxon>Papilionoideae</taxon>
        <taxon>50 kb inversion clade</taxon>
        <taxon>NPAAA clade</taxon>
        <taxon>Hologalegina</taxon>
        <taxon>IRL clade</taxon>
        <taxon>Trifolieae</taxon>
        <taxon>Medicago</taxon>
    </lineage>
</organism>
<accession>A0A396GNA7</accession>
<feature type="transmembrane region" description="Helical" evidence="4">
    <location>
        <begin position="40"/>
        <end position="62"/>
    </location>
</feature>
<dbReference type="Proteomes" id="UP000265566">
    <property type="component" value="Chromosome 8"/>
</dbReference>
<gene>
    <name evidence="5" type="ORF">MtrunA17_Chr8g0378971</name>
</gene>
<dbReference type="Pfam" id="PF00153">
    <property type="entry name" value="Mito_carr"/>
    <property type="match status" value="1"/>
</dbReference>
<name>A0A396GNA7_MEDTR</name>
<comment type="caution">
    <text evidence="5">The sequence shown here is derived from an EMBL/GenBank/DDBJ whole genome shotgun (WGS) entry which is preliminary data.</text>
</comment>
<evidence type="ECO:0000256" key="2">
    <source>
        <dbReference type="ARBA" id="ARBA00022692"/>
    </source>
</evidence>
<evidence type="ECO:0000313" key="5">
    <source>
        <dbReference type="EMBL" id="RHN42629.1"/>
    </source>
</evidence>
<evidence type="ECO:0000313" key="6">
    <source>
        <dbReference type="Proteomes" id="UP000265566"/>
    </source>
</evidence>
<reference evidence="6" key="1">
    <citation type="journal article" date="2018" name="Nat. Plants">
        <title>Whole-genome landscape of Medicago truncatula symbiotic genes.</title>
        <authorList>
            <person name="Pecrix Y."/>
            <person name="Staton S.E."/>
            <person name="Sallet E."/>
            <person name="Lelandais-Briere C."/>
            <person name="Moreau S."/>
            <person name="Carrere S."/>
            <person name="Blein T."/>
            <person name="Jardinaud M.F."/>
            <person name="Latrasse D."/>
            <person name="Zouine M."/>
            <person name="Zahm M."/>
            <person name="Kreplak J."/>
            <person name="Mayjonade B."/>
            <person name="Satge C."/>
            <person name="Perez M."/>
            <person name="Cauet S."/>
            <person name="Marande W."/>
            <person name="Chantry-Darmon C."/>
            <person name="Lopez-Roques C."/>
            <person name="Bouchez O."/>
            <person name="Berard A."/>
            <person name="Debelle F."/>
            <person name="Munos S."/>
            <person name="Bendahmane A."/>
            <person name="Berges H."/>
            <person name="Niebel A."/>
            <person name="Buitink J."/>
            <person name="Frugier F."/>
            <person name="Benhamed M."/>
            <person name="Crespi M."/>
            <person name="Gouzy J."/>
            <person name="Gamas P."/>
        </authorList>
    </citation>
    <scope>NUCLEOTIDE SEQUENCE [LARGE SCALE GENOMIC DNA]</scope>
    <source>
        <strain evidence="6">cv. Jemalong A17</strain>
    </source>
</reference>
<comment type="subcellular location">
    <subcellularLocation>
        <location evidence="1">Membrane</location>
        <topology evidence="1">Multi-pass membrane protein</topology>
    </subcellularLocation>
</comment>
<evidence type="ECO:0000256" key="4">
    <source>
        <dbReference type="SAM" id="Phobius"/>
    </source>
</evidence>
<evidence type="ECO:0000256" key="1">
    <source>
        <dbReference type="ARBA" id="ARBA00004141"/>
    </source>
</evidence>
<dbReference type="AlphaFoldDB" id="A0A396GNA7"/>
<dbReference type="Gramene" id="rna49093">
    <property type="protein sequence ID" value="RHN42629.1"/>
    <property type="gene ID" value="gene49093"/>
</dbReference>
<keyword evidence="4" id="KW-1133">Transmembrane helix</keyword>
<keyword evidence="3 4" id="KW-0472">Membrane</keyword>
<dbReference type="GO" id="GO:0016020">
    <property type="term" value="C:membrane"/>
    <property type="evidence" value="ECO:0007669"/>
    <property type="project" value="UniProtKB-SubCell"/>
</dbReference>